<comment type="domain">
    <text evidence="9">The last Arg residue of the ACP-binding site is essential for the weak association between ACP/AcpP and FabH.</text>
</comment>
<comment type="subunit">
    <text evidence="9">Homodimer.</text>
</comment>
<dbReference type="EC" id="2.3.1.180" evidence="9"/>
<protein>
    <recommendedName>
        <fullName evidence="9">Beta-ketoacyl-[acyl-carrier-protein] synthase III</fullName>
        <shortName evidence="9">Beta-ketoacyl-ACP synthase III</shortName>
        <shortName evidence="9">KAS III</shortName>
        <ecNumber evidence="9">2.3.1.180</ecNumber>
    </recommendedName>
    <alternativeName>
        <fullName evidence="9">3-oxoacyl-[acyl-carrier-protein] synthase 3</fullName>
    </alternativeName>
    <alternativeName>
        <fullName evidence="9">3-oxoacyl-[acyl-carrier-protein] synthase III</fullName>
    </alternativeName>
</protein>
<dbReference type="Gene3D" id="3.40.47.10">
    <property type="match status" value="1"/>
</dbReference>
<dbReference type="STRING" id="1121331.SAMN02745248_00912"/>
<dbReference type="NCBIfam" id="TIGR00747">
    <property type="entry name" value="fabH"/>
    <property type="match status" value="1"/>
</dbReference>
<evidence type="ECO:0000256" key="4">
    <source>
        <dbReference type="ARBA" id="ARBA00022679"/>
    </source>
</evidence>
<proteinExistence type="inferred from homology"/>
<dbReference type="CDD" id="cd00830">
    <property type="entry name" value="KAS_III"/>
    <property type="match status" value="1"/>
</dbReference>
<feature type="region of interest" description="ACP-binding" evidence="9">
    <location>
        <begin position="239"/>
        <end position="243"/>
    </location>
</feature>
<feature type="active site" evidence="9">
    <location>
        <position position="113"/>
    </location>
</feature>
<keyword evidence="9" id="KW-0511">Multifunctional enzyme</keyword>
<evidence type="ECO:0000256" key="1">
    <source>
        <dbReference type="ARBA" id="ARBA00008642"/>
    </source>
</evidence>
<dbReference type="Pfam" id="PF08541">
    <property type="entry name" value="ACP_syn_III_C"/>
    <property type="match status" value="1"/>
</dbReference>
<dbReference type="AlphaFoldDB" id="A0A1M6M2C6"/>
<comment type="pathway">
    <text evidence="9">Lipid metabolism; fatty acid biosynthesis.</text>
</comment>
<accession>A0A1M6M2C6</accession>
<feature type="domain" description="Beta-ketoacyl-[acyl-carrier-protein] synthase III C-terminal" evidence="10">
    <location>
        <begin position="223"/>
        <end position="311"/>
    </location>
</feature>
<dbReference type="OrthoDB" id="9815506at2"/>
<comment type="catalytic activity">
    <reaction evidence="9">
        <text>malonyl-[ACP] + acetyl-CoA + H(+) = 3-oxobutanoyl-[ACP] + CO2 + CoA</text>
        <dbReference type="Rhea" id="RHEA:12080"/>
        <dbReference type="Rhea" id="RHEA-COMP:9623"/>
        <dbReference type="Rhea" id="RHEA-COMP:9625"/>
        <dbReference type="ChEBI" id="CHEBI:15378"/>
        <dbReference type="ChEBI" id="CHEBI:16526"/>
        <dbReference type="ChEBI" id="CHEBI:57287"/>
        <dbReference type="ChEBI" id="CHEBI:57288"/>
        <dbReference type="ChEBI" id="CHEBI:78449"/>
        <dbReference type="ChEBI" id="CHEBI:78450"/>
        <dbReference type="EC" id="2.3.1.180"/>
    </reaction>
</comment>
<sequence length="311" mass="34016">MKGIRIVGVGSYVPKKSVSNEDMSKIVDTSDEWIRSRTGIGRRYFANEESNAELAAKAGIKAMESSGIDKDKICCVIVATFTPDNYTPSVASEVHGLLGLPREAMAFDLNAACTGFIYSLQVAKGLLAENQDKFALIIGSEVISRVLDFTDRTTCVLFGDGAGAAVVKYCAESQMYSVNGCKSNFDVLYCKNNSEEKGIKMIGSEVFKFAVESIEESLHSLAKESGISLNDIDYIVCHQANERIISRVQKNLNLSKEKFFMDVEEYGNTSAASIPIAIDDMNKKNMLNRGDKVIMVGFGAGLLWSGLLIEW</sequence>
<evidence type="ECO:0000256" key="5">
    <source>
        <dbReference type="ARBA" id="ARBA00022832"/>
    </source>
</evidence>
<dbReference type="GO" id="GO:0004315">
    <property type="term" value="F:3-oxoacyl-[acyl-carrier-protein] synthase activity"/>
    <property type="evidence" value="ECO:0007669"/>
    <property type="project" value="InterPro"/>
</dbReference>
<feature type="active site" evidence="9">
    <location>
        <position position="268"/>
    </location>
</feature>
<dbReference type="Pfam" id="PF08545">
    <property type="entry name" value="ACP_syn_III"/>
    <property type="match status" value="1"/>
</dbReference>
<gene>
    <name evidence="9" type="primary">fabH</name>
    <name evidence="12" type="ORF">SAMN02745248_00912</name>
</gene>
<keyword evidence="3 9" id="KW-0444">Lipid biosynthesis</keyword>
<dbReference type="PANTHER" id="PTHR34069">
    <property type="entry name" value="3-OXOACYL-[ACYL-CARRIER-PROTEIN] SYNTHASE 3"/>
    <property type="match status" value="1"/>
</dbReference>
<keyword evidence="2 9" id="KW-0963">Cytoplasm</keyword>
<keyword evidence="6 9" id="KW-0443">Lipid metabolism</keyword>
<evidence type="ECO:0000256" key="6">
    <source>
        <dbReference type="ARBA" id="ARBA00023098"/>
    </source>
</evidence>
<evidence type="ECO:0000256" key="7">
    <source>
        <dbReference type="ARBA" id="ARBA00023160"/>
    </source>
</evidence>
<dbReference type="Proteomes" id="UP000183952">
    <property type="component" value="Unassembled WGS sequence"/>
</dbReference>
<evidence type="ECO:0000313" key="12">
    <source>
        <dbReference type="EMBL" id="SHJ77516.1"/>
    </source>
</evidence>
<dbReference type="GO" id="GO:0005737">
    <property type="term" value="C:cytoplasm"/>
    <property type="evidence" value="ECO:0007669"/>
    <property type="project" value="UniProtKB-SubCell"/>
</dbReference>
<keyword evidence="8 9" id="KW-0012">Acyltransferase</keyword>
<dbReference type="NCBIfam" id="NF006829">
    <property type="entry name" value="PRK09352.1"/>
    <property type="match status" value="1"/>
</dbReference>
<feature type="domain" description="Beta-ketoacyl-[acyl-carrier-protein] synthase III N-terminal" evidence="11">
    <location>
        <begin position="107"/>
        <end position="174"/>
    </location>
</feature>
<evidence type="ECO:0000256" key="8">
    <source>
        <dbReference type="ARBA" id="ARBA00023315"/>
    </source>
</evidence>
<evidence type="ECO:0000313" key="13">
    <source>
        <dbReference type="Proteomes" id="UP000183952"/>
    </source>
</evidence>
<dbReference type="GO" id="GO:0044550">
    <property type="term" value="P:secondary metabolite biosynthetic process"/>
    <property type="evidence" value="ECO:0007669"/>
    <property type="project" value="TreeGrafter"/>
</dbReference>
<dbReference type="InterPro" id="IPR004655">
    <property type="entry name" value="FabH"/>
</dbReference>
<dbReference type="GO" id="GO:0033818">
    <property type="term" value="F:beta-ketoacyl-acyl-carrier-protein synthase III activity"/>
    <property type="evidence" value="ECO:0007669"/>
    <property type="project" value="UniProtKB-UniRule"/>
</dbReference>
<keyword evidence="4 9" id="KW-0808">Transferase</keyword>
<dbReference type="PANTHER" id="PTHR34069:SF2">
    <property type="entry name" value="BETA-KETOACYL-[ACYL-CARRIER-PROTEIN] SYNTHASE III"/>
    <property type="match status" value="1"/>
</dbReference>
<evidence type="ECO:0000256" key="3">
    <source>
        <dbReference type="ARBA" id="ARBA00022516"/>
    </source>
</evidence>
<comment type="subcellular location">
    <subcellularLocation>
        <location evidence="9">Cytoplasm</location>
    </subcellularLocation>
</comment>
<evidence type="ECO:0000256" key="9">
    <source>
        <dbReference type="HAMAP-Rule" id="MF_01815"/>
    </source>
</evidence>
<feature type="active site" evidence="9">
    <location>
        <position position="238"/>
    </location>
</feature>
<dbReference type="EMBL" id="FRAD01000006">
    <property type="protein sequence ID" value="SHJ77516.1"/>
    <property type="molecule type" value="Genomic_DNA"/>
</dbReference>
<evidence type="ECO:0000259" key="10">
    <source>
        <dbReference type="Pfam" id="PF08541"/>
    </source>
</evidence>
<dbReference type="SUPFAM" id="SSF53901">
    <property type="entry name" value="Thiolase-like"/>
    <property type="match status" value="1"/>
</dbReference>
<dbReference type="InterPro" id="IPR016039">
    <property type="entry name" value="Thiolase-like"/>
</dbReference>
<dbReference type="InterPro" id="IPR013751">
    <property type="entry name" value="ACP_syn_III_N"/>
</dbReference>
<dbReference type="InterPro" id="IPR013747">
    <property type="entry name" value="ACP_syn_III_C"/>
</dbReference>
<dbReference type="GO" id="GO:0006633">
    <property type="term" value="P:fatty acid biosynthetic process"/>
    <property type="evidence" value="ECO:0007669"/>
    <property type="project" value="UniProtKB-UniRule"/>
</dbReference>
<comment type="function">
    <text evidence="9">Catalyzes the condensation reaction of fatty acid synthesis by the addition to an acyl acceptor of two carbons from malonyl-ACP. Catalyzes the first condensation reaction which initiates fatty acid synthesis and may therefore play a role in governing the total rate of fatty acid production. Possesses both acetoacetyl-ACP synthase and acetyl transacylase activities. Its substrate specificity determines the biosynthesis of branched-chain and/or straight-chain of fatty acids.</text>
</comment>
<organism evidence="12 13">
    <name type="scientific">Hathewaya proteolytica DSM 3090</name>
    <dbReference type="NCBI Taxonomy" id="1121331"/>
    <lineage>
        <taxon>Bacteria</taxon>
        <taxon>Bacillati</taxon>
        <taxon>Bacillota</taxon>
        <taxon>Clostridia</taxon>
        <taxon>Eubacteriales</taxon>
        <taxon>Clostridiaceae</taxon>
        <taxon>Hathewaya</taxon>
    </lineage>
</organism>
<keyword evidence="7 9" id="KW-0275">Fatty acid biosynthesis</keyword>
<evidence type="ECO:0000256" key="2">
    <source>
        <dbReference type="ARBA" id="ARBA00022490"/>
    </source>
</evidence>
<keyword evidence="5 9" id="KW-0276">Fatty acid metabolism</keyword>
<name>A0A1M6M2C6_9CLOT</name>
<keyword evidence="13" id="KW-1185">Reference proteome</keyword>
<reference evidence="12 13" key="1">
    <citation type="submission" date="2016-11" db="EMBL/GenBank/DDBJ databases">
        <authorList>
            <person name="Jaros S."/>
            <person name="Januszkiewicz K."/>
            <person name="Wedrychowicz H."/>
        </authorList>
    </citation>
    <scope>NUCLEOTIDE SEQUENCE [LARGE SCALE GENOMIC DNA]</scope>
    <source>
        <strain evidence="12 13">DSM 3090</strain>
    </source>
</reference>
<comment type="similarity">
    <text evidence="1 9">Belongs to the thiolase-like superfamily. FabH family.</text>
</comment>
<dbReference type="UniPathway" id="UPA00094"/>
<dbReference type="RefSeq" id="WP_072902811.1">
    <property type="nucleotide sequence ID" value="NZ_FRAD01000006.1"/>
</dbReference>
<evidence type="ECO:0000259" key="11">
    <source>
        <dbReference type="Pfam" id="PF08545"/>
    </source>
</evidence>
<dbReference type="HAMAP" id="MF_01815">
    <property type="entry name" value="FabH"/>
    <property type="match status" value="1"/>
</dbReference>